<dbReference type="OrthoDB" id="5948578at2759"/>
<dbReference type="PANTHER" id="PTHR31816">
    <property type="entry name" value="MICOS COMPLEX SUBUNIT MIC13"/>
    <property type="match status" value="1"/>
</dbReference>
<gene>
    <name evidence="9" type="ORF">M5D96_012225</name>
</gene>
<organism evidence="9 10">
    <name type="scientific">Drosophila gunungcola</name>
    <name type="common">fruit fly</name>
    <dbReference type="NCBI Taxonomy" id="103775"/>
    <lineage>
        <taxon>Eukaryota</taxon>
        <taxon>Metazoa</taxon>
        <taxon>Ecdysozoa</taxon>
        <taxon>Arthropoda</taxon>
        <taxon>Hexapoda</taxon>
        <taxon>Insecta</taxon>
        <taxon>Pterygota</taxon>
        <taxon>Neoptera</taxon>
        <taxon>Endopterygota</taxon>
        <taxon>Diptera</taxon>
        <taxon>Brachycera</taxon>
        <taxon>Muscomorpha</taxon>
        <taxon>Ephydroidea</taxon>
        <taxon>Drosophilidae</taxon>
        <taxon>Drosophila</taxon>
        <taxon>Sophophora</taxon>
    </lineage>
</organism>
<sequence>MFTAFMARTAAVSVTVYVSCRAGVWGKTEDSDRLLQQITTVIHPVTKLVRRVLPFEQTELSVGQLAREYYNEGVKGTFHIIRNIPNYSGDLAKGAKFTCLELVQKAWVLRQHDGTWLNTSKDNAKLKDAPLDPAAGDGYSQELVVIERPGNIDAFAGDGNVALKRRTK</sequence>
<comment type="similarity">
    <text evidence="2 8">Belongs to the MICOS complex subunit Mic13 family.</text>
</comment>
<dbReference type="GO" id="GO:0042407">
    <property type="term" value="P:cristae formation"/>
    <property type="evidence" value="ECO:0007669"/>
    <property type="project" value="TreeGrafter"/>
</dbReference>
<keyword evidence="5" id="KW-1133">Transmembrane helix</keyword>
<dbReference type="EMBL" id="JAMKOV010000051">
    <property type="protein sequence ID" value="KAI8035002.1"/>
    <property type="molecule type" value="Genomic_DNA"/>
</dbReference>
<evidence type="ECO:0000256" key="8">
    <source>
        <dbReference type="RuleBase" id="RU363009"/>
    </source>
</evidence>
<dbReference type="GO" id="GO:0044284">
    <property type="term" value="C:mitochondrial crista junction"/>
    <property type="evidence" value="ECO:0007669"/>
    <property type="project" value="TreeGrafter"/>
</dbReference>
<evidence type="ECO:0000256" key="5">
    <source>
        <dbReference type="ARBA" id="ARBA00022989"/>
    </source>
</evidence>
<comment type="subunit">
    <text evidence="8">Component of the mitochondrial contact site and cristae organizing system (MICOS) complex.</text>
</comment>
<evidence type="ECO:0000256" key="6">
    <source>
        <dbReference type="ARBA" id="ARBA00023128"/>
    </source>
</evidence>
<keyword evidence="3" id="KW-0812">Transmembrane</keyword>
<protein>
    <recommendedName>
        <fullName evidence="8">MICOS complex subunit MIC13</fullName>
    </recommendedName>
</protein>
<comment type="subcellular location">
    <subcellularLocation>
        <location evidence="1 8">Mitochondrion inner membrane</location>
        <topology evidence="1 8">Single-pass membrane protein</topology>
    </subcellularLocation>
</comment>
<keyword evidence="6 8" id="KW-0496">Mitochondrion</keyword>
<proteinExistence type="inferred from homology"/>
<evidence type="ECO:0000256" key="2">
    <source>
        <dbReference type="ARBA" id="ARBA00006771"/>
    </source>
</evidence>
<dbReference type="Proteomes" id="UP001059596">
    <property type="component" value="Unassembled WGS sequence"/>
</dbReference>
<evidence type="ECO:0000256" key="1">
    <source>
        <dbReference type="ARBA" id="ARBA00004434"/>
    </source>
</evidence>
<comment type="caution">
    <text evidence="9">The sequence shown here is derived from an EMBL/GenBank/DDBJ whole genome shotgun (WGS) entry which is preliminary data.</text>
</comment>
<dbReference type="PANTHER" id="PTHR31816:SF3">
    <property type="entry name" value="MICOS COMPLEX SUBUNIT MIC13"/>
    <property type="match status" value="1"/>
</dbReference>
<accession>A0A9Q0BK06</accession>
<evidence type="ECO:0000256" key="3">
    <source>
        <dbReference type="ARBA" id="ARBA00022692"/>
    </source>
</evidence>
<dbReference type="AlphaFoldDB" id="A0A9Q0BK06"/>
<keyword evidence="7" id="KW-0472">Membrane</keyword>
<comment type="function">
    <text evidence="8">Component of the MICOS complex, a large protein complex of the mitochondrial inner membrane that plays crucial roles in the maintenance of crista junctions, inner membrane architecture, and formation of contact sites to the outer membrane.</text>
</comment>
<evidence type="ECO:0000313" key="10">
    <source>
        <dbReference type="Proteomes" id="UP001059596"/>
    </source>
</evidence>
<name>A0A9Q0BK06_9MUSC</name>
<evidence type="ECO:0000256" key="4">
    <source>
        <dbReference type="ARBA" id="ARBA00022792"/>
    </source>
</evidence>
<dbReference type="Pfam" id="PF15884">
    <property type="entry name" value="QIL1"/>
    <property type="match status" value="1"/>
</dbReference>
<dbReference type="GO" id="GO:0061617">
    <property type="term" value="C:MICOS complex"/>
    <property type="evidence" value="ECO:0007669"/>
    <property type="project" value="UniProtKB-UniRule"/>
</dbReference>
<evidence type="ECO:0000256" key="7">
    <source>
        <dbReference type="ARBA" id="ARBA00023136"/>
    </source>
</evidence>
<reference evidence="9" key="1">
    <citation type="journal article" date="2023" name="Genome Biol. Evol.">
        <title>Long-read-based Genome Assembly of Drosophila gunungcola Reveals Fewer Chemosensory Genes in Flower-breeding Species.</title>
        <authorList>
            <person name="Negi A."/>
            <person name="Liao B.Y."/>
            <person name="Yeh S.D."/>
        </authorList>
    </citation>
    <scope>NUCLEOTIDE SEQUENCE</scope>
    <source>
        <strain evidence="9">Sukarami</strain>
    </source>
</reference>
<keyword evidence="4 8" id="KW-0999">Mitochondrion inner membrane</keyword>
<dbReference type="InterPro" id="IPR026769">
    <property type="entry name" value="Mic13"/>
</dbReference>
<keyword evidence="10" id="KW-1185">Reference proteome</keyword>
<evidence type="ECO:0000313" key="9">
    <source>
        <dbReference type="EMBL" id="KAI8035002.1"/>
    </source>
</evidence>